<accession>A0ABD4TJA8</accession>
<reference evidence="2 3" key="1">
    <citation type="submission" date="2019-08" db="EMBL/GenBank/DDBJ databases">
        <authorList>
            <person name="Chen S.-C."/>
            <person name="Lai M.-C."/>
            <person name="You Y.-T."/>
        </authorList>
    </citation>
    <scope>NUCLEOTIDE SEQUENCE [LARGE SCALE GENOMIC DNA]</scope>
    <source>
        <strain evidence="2 3">P2F9704a</strain>
    </source>
</reference>
<dbReference type="SUPFAM" id="SSF46785">
    <property type="entry name" value="Winged helix' DNA-binding domain"/>
    <property type="match status" value="1"/>
</dbReference>
<comment type="caution">
    <text evidence="2">The sequence shown here is derived from an EMBL/GenBank/DDBJ whole genome shotgun (WGS) entry which is preliminary data.</text>
</comment>
<feature type="domain" description="ArnR1-like winged helix-turn-helix" evidence="1">
    <location>
        <begin position="4"/>
        <end position="78"/>
    </location>
</feature>
<dbReference type="InterPro" id="IPR038723">
    <property type="entry name" value="ArnR1-like_HTH"/>
</dbReference>
<protein>
    <recommendedName>
        <fullName evidence="1">ArnR1-like winged helix-turn-helix domain-containing protein</fullName>
    </recommendedName>
</protein>
<dbReference type="InterPro" id="IPR036388">
    <property type="entry name" value="WH-like_DNA-bd_sf"/>
</dbReference>
<evidence type="ECO:0000259" key="1">
    <source>
        <dbReference type="Pfam" id="PF14947"/>
    </source>
</evidence>
<keyword evidence="3" id="KW-1185">Reference proteome</keyword>
<sequence length="91" mass="10881">MTGRRTAYEIYWEILVFCRKPQSFTGIINRCDLNSKTGQEYLTFLMEKGYITEEHEGDKRRYLSTDRAEEYISLFNSLYRKLFDSAPSFKL</sequence>
<dbReference type="InterPro" id="IPR036390">
    <property type="entry name" value="WH_DNA-bd_sf"/>
</dbReference>
<dbReference type="RefSeq" id="WP_255331788.1">
    <property type="nucleotide sequence ID" value="NZ_VOTZ01000003.1"/>
</dbReference>
<dbReference type="AlphaFoldDB" id="A0ABD4TJA8"/>
<organism evidence="2 3">
    <name type="scientific">Methanocalculus taiwanensis</name>
    <dbReference type="NCBI Taxonomy" id="106207"/>
    <lineage>
        <taxon>Archaea</taxon>
        <taxon>Methanobacteriati</taxon>
        <taxon>Methanobacteriota</taxon>
        <taxon>Stenosarchaea group</taxon>
        <taxon>Methanomicrobia</taxon>
        <taxon>Methanomicrobiales</taxon>
        <taxon>Methanocalculaceae</taxon>
        <taxon>Methanocalculus</taxon>
    </lineage>
</organism>
<dbReference type="Gene3D" id="1.10.10.10">
    <property type="entry name" value="Winged helix-like DNA-binding domain superfamily/Winged helix DNA-binding domain"/>
    <property type="match status" value="1"/>
</dbReference>
<proteinExistence type="predicted"/>
<gene>
    <name evidence="2" type="ORF">FTO68_02500</name>
</gene>
<dbReference type="EMBL" id="VOTZ01000003">
    <property type="protein sequence ID" value="MCQ1537858.1"/>
    <property type="molecule type" value="Genomic_DNA"/>
</dbReference>
<dbReference type="Pfam" id="PF14947">
    <property type="entry name" value="HTH_45"/>
    <property type="match status" value="1"/>
</dbReference>
<name>A0ABD4TJA8_9EURY</name>
<dbReference type="Proteomes" id="UP001524383">
    <property type="component" value="Unassembled WGS sequence"/>
</dbReference>
<evidence type="ECO:0000313" key="3">
    <source>
        <dbReference type="Proteomes" id="UP001524383"/>
    </source>
</evidence>
<evidence type="ECO:0000313" key="2">
    <source>
        <dbReference type="EMBL" id="MCQ1537858.1"/>
    </source>
</evidence>